<protein>
    <submittedName>
        <fullName evidence="1">Uncharacterized protein</fullName>
    </submittedName>
</protein>
<evidence type="ECO:0000313" key="2">
    <source>
        <dbReference type="Proteomes" id="UP000681290"/>
    </source>
</evidence>
<dbReference type="Proteomes" id="UP000681290">
    <property type="component" value="Unassembled WGS sequence"/>
</dbReference>
<organism evidence="1 2">
    <name type="scientific">Paenibacillus woosongensis</name>
    <dbReference type="NCBI Taxonomy" id="307580"/>
    <lineage>
        <taxon>Bacteria</taxon>
        <taxon>Bacillati</taxon>
        <taxon>Bacillota</taxon>
        <taxon>Bacilli</taxon>
        <taxon>Bacillales</taxon>
        <taxon>Paenibacillaceae</taxon>
        <taxon>Paenibacillus</taxon>
    </lineage>
</organism>
<comment type="caution">
    <text evidence="1">The sequence shown here is derived from an EMBL/GenBank/DDBJ whole genome shotgun (WGS) entry which is preliminary data.</text>
</comment>
<dbReference type="EMBL" id="BOSM01000007">
    <property type="protein sequence ID" value="GIP60062.1"/>
    <property type="molecule type" value="Genomic_DNA"/>
</dbReference>
<proteinExistence type="predicted"/>
<evidence type="ECO:0000313" key="1">
    <source>
        <dbReference type="EMBL" id="GIP60062.1"/>
    </source>
</evidence>
<reference evidence="1 2" key="1">
    <citation type="submission" date="2021-03" db="EMBL/GenBank/DDBJ databases">
        <title>Antimicrobial resistance genes in bacteria isolated from Japanese honey, and their potential for conferring macrolide and lincosamide resistance in the American foulbrood pathogen Paenibacillus larvae.</title>
        <authorList>
            <person name="Okamoto M."/>
            <person name="Kumagai M."/>
            <person name="Kanamori H."/>
            <person name="Takamatsu D."/>
        </authorList>
    </citation>
    <scope>NUCLEOTIDE SEQUENCE [LARGE SCALE GENOMIC DNA]</scope>
    <source>
        <strain evidence="1 2">J15TS10</strain>
    </source>
</reference>
<gene>
    <name evidence="1" type="ORF">J15TS10_38760</name>
</gene>
<sequence>MWKYIHFIKRGLNVSRKIIAQEFKNILNLILSLFSDKKKVLELQDNIILLQPEGSLNVEYIKDYPFFYLGTS</sequence>
<accession>A0ABQ4MVW5</accession>
<name>A0ABQ4MVW5_9BACL</name>
<keyword evidence="2" id="KW-1185">Reference proteome</keyword>